<evidence type="ECO:0000313" key="10">
    <source>
        <dbReference type="EMBL" id="MBC8539526.1"/>
    </source>
</evidence>
<dbReference type="EMBL" id="JACRSU010000001">
    <property type="protein sequence ID" value="MBC8539526.1"/>
    <property type="molecule type" value="Genomic_DNA"/>
</dbReference>
<feature type="binding site" evidence="8">
    <location>
        <position position="212"/>
    </location>
    <ligand>
        <name>phosphate</name>
        <dbReference type="ChEBI" id="CHEBI:43474"/>
    </ligand>
</feature>
<dbReference type="InterPro" id="IPR000845">
    <property type="entry name" value="Nucleoside_phosphorylase_d"/>
</dbReference>
<keyword evidence="11" id="KW-1185">Reference proteome</keyword>
<dbReference type="EC" id="2.4.2.1" evidence="7"/>
<evidence type="ECO:0000256" key="7">
    <source>
        <dbReference type="PIRNR" id="PIRNR000477"/>
    </source>
</evidence>
<dbReference type="InterPro" id="IPR011270">
    <property type="entry name" value="Pur_Nuc_Pase_Ino/Guo-sp"/>
</dbReference>
<comment type="similarity">
    <text evidence="3 7">Belongs to the PNP/MTAP phosphorylase family.</text>
</comment>
<keyword evidence="4 7" id="KW-0328">Glycosyltransferase</keyword>
<evidence type="ECO:0000256" key="6">
    <source>
        <dbReference type="ARBA" id="ARBA00048556"/>
    </source>
</evidence>
<dbReference type="CDD" id="cd09009">
    <property type="entry name" value="PNP-EcPNPII_like"/>
    <property type="match status" value="1"/>
</dbReference>
<comment type="catalytic activity">
    <reaction evidence="6">
        <text>a purine 2'-deoxy-D-ribonucleoside + phosphate = a purine nucleobase + 2-deoxy-alpha-D-ribose 1-phosphate</text>
        <dbReference type="Rhea" id="RHEA:36431"/>
        <dbReference type="ChEBI" id="CHEBI:26386"/>
        <dbReference type="ChEBI" id="CHEBI:43474"/>
        <dbReference type="ChEBI" id="CHEBI:57259"/>
        <dbReference type="ChEBI" id="CHEBI:142361"/>
        <dbReference type="EC" id="2.4.2.1"/>
    </reaction>
</comment>
<dbReference type="InterPro" id="IPR011268">
    <property type="entry name" value="Purine_phosphorylase"/>
</dbReference>
<dbReference type="NCBIfam" id="NF006054">
    <property type="entry name" value="PRK08202.1"/>
    <property type="match status" value="1"/>
</dbReference>
<dbReference type="Pfam" id="PF01048">
    <property type="entry name" value="PNP_UDP_1"/>
    <property type="match status" value="1"/>
</dbReference>
<proteinExistence type="inferred from homology"/>
<evidence type="ECO:0000256" key="1">
    <source>
        <dbReference type="ARBA" id="ARBA00002678"/>
    </source>
</evidence>
<comment type="pathway">
    <text evidence="2 7">Purine metabolism; purine nucleoside salvage.</text>
</comment>
<evidence type="ECO:0000256" key="3">
    <source>
        <dbReference type="ARBA" id="ARBA00006751"/>
    </source>
</evidence>
<evidence type="ECO:0000313" key="11">
    <source>
        <dbReference type="Proteomes" id="UP000611762"/>
    </source>
</evidence>
<sequence>MESEYTAIQICCDYILNKCGERPELAVVLGSGLGGLADRMDGVQIAYQNIPGMPVSTVSGHAGRFVFGTLGGKKTVAMQGRVHFYEGYSMAEVVRPIRVMRALGADKLILTNAAGAVNECFSPGDLVMISDHILSFVPSPLIGENVSQLGARFPDMSAVYSPRMRNIAENCAADLKISLKSGVYIQTTGPNYETPAEINMMKQMGADMVGMSTACEAAAAKHAGMEICAVSVISNMAAGISKTALSHSEVQMITNKASKPFQALICKLAEMI</sequence>
<evidence type="ECO:0000256" key="2">
    <source>
        <dbReference type="ARBA" id="ARBA00005058"/>
    </source>
</evidence>
<accession>A0A926HY81</accession>
<dbReference type="Gene3D" id="3.40.50.1580">
    <property type="entry name" value="Nucleoside phosphorylase domain"/>
    <property type="match status" value="1"/>
</dbReference>
<evidence type="ECO:0000256" key="4">
    <source>
        <dbReference type="ARBA" id="ARBA00022676"/>
    </source>
</evidence>
<comment type="function">
    <text evidence="1">The purine nucleoside phosphorylases catalyze the phosphorolytic breakdown of the N-glycosidic bond in the beta-(deoxy)ribonucleoside molecules, with the formation of the corresponding free purine bases and pentose-1-phosphate. Cleaves guanosine, inosine, 2'-deoxyguanosine and 2'-deoxyinosine.</text>
</comment>
<dbReference type="GO" id="GO:0004731">
    <property type="term" value="F:purine-nucleoside phosphorylase activity"/>
    <property type="evidence" value="ECO:0007669"/>
    <property type="project" value="UniProtKB-EC"/>
</dbReference>
<feature type="binding site" evidence="8">
    <location>
        <position position="31"/>
    </location>
    <ligand>
        <name>phosphate</name>
        <dbReference type="ChEBI" id="CHEBI:43474"/>
    </ligand>
</feature>
<dbReference type="SUPFAM" id="SSF53167">
    <property type="entry name" value="Purine and uridine phosphorylases"/>
    <property type="match status" value="1"/>
</dbReference>
<name>A0A926HY81_9FIRM</name>
<dbReference type="Proteomes" id="UP000611762">
    <property type="component" value="Unassembled WGS sequence"/>
</dbReference>
<dbReference type="GO" id="GO:0009116">
    <property type="term" value="P:nucleoside metabolic process"/>
    <property type="evidence" value="ECO:0007669"/>
    <property type="project" value="InterPro"/>
</dbReference>
<dbReference type="PIRSF" id="PIRSF000477">
    <property type="entry name" value="PurNPase"/>
    <property type="match status" value="1"/>
</dbReference>
<dbReference type="AlphaFoldDB" id="A0A926HY81"/>
<feature type="binding site" evidence="8">
    <location>
        <position position="193"/>
    </location>
    <ligand>
        <name>a purine D-ribonucleoside</name>
        <dbReference type="ChEBI" id="CHEBI:142355"/>
    </ligand>
</feature>
<feature type="binding site" evidence="8">
    <location>
        <begin position="81"/>
        <end position="83"/>
    </location>
    <ligand>
        <name>phosphate</name>
        <dbReference type="ChEBI" id="CHEBI:43474"/>
    </ligand>
</feature>
<feature type="binding site" evidence="8">
    <location>
        <position position="113"/>
    </location>
    <ligand>
        <name>phosphate</name>
        <dbReference type="ChEBI" id="CHEBI:43474"/>
    </ligand>
</feature>
<evidence type="ECO:0000259" key="9">
    <source>
        <dbReference type="Pfam" id="PF01048"/>
    </source>
</evidence>
<dbReference type="PANTHER" id="PTHR11904">
    <property type="entry name" value="METHYLTHIOADENOSINE/PURINE NUCLEOSIDE PHOSPHORYLASE"/>
    <property type="match status" value="1"/>
</dbReference>
<comment type="caution">
    <text evidence="10">The sequence shown here is derived from an EMBL/GenBank/DDBJ whole genome shotgun (WGS) entry which is preliminary data.</text>
</comment>
<evidence type="ECO:0000256" key="8">
    <source>
        <dbReference type="PIRSR" id="PIRSR000477-2"/>
    </source>
</evidence>
<gene>
    <name evidence="10" type="ORF">H8698_00865</name>
</gene>
<dbReference type="InterPro" id="IPR035994">
    <property type="entry name" value="Nucleoside_phosphorylase_sf"/>
</dbReference>
<evidence type="ECO:0000256" key="5">
    <source>
        <dbReference type="ARBA" id="ARBA00022679"/>
    </source>
</evidence>
<dbReference type="NCBIfam" id="TIGR01697">
    <property type="entry name" value="PNPH-PUNA-XAPA"/>
    <property type="match status" value="1"/>
</dbReference>
<organism evidence="10 11">
    <name type="scientific">Congzhengia minquanensis</name>
    <dbReference type="NCBI Taxonomy" id="2763657"/>
    <lineage>
        <taxon>Bacteria</taxon>
        <taxon>Bacillati</taxon>
        <taxon>Bacillota</taxon>
        <taxon>Clostridia</taxon>
        <taxon>Eubacteriales</taxon>
        <taxon>Oscillospiraceae</taxon>
        <taxon>Congzhengia</taxon>
    </lineage>
</organism>
<dbReference type="NCBIfam" id="TIGR01700">
    <property type="entry name" value="PNPH"/>
    <property type="match status" value="1"/>
</dbReference>
<protein>
    <recommendedName>
        <fullName evidence="7">Purine nucleoside phosphorylase</fullName>
        <ecNumber evidence="7">2.4.2.1</ecNumber>
    </recommendedName>
    <alternativeName>
        <fullName evidence="7">Inosine-guanosine phosphorylase</fullName>
    </alternativeName>
</protein>
<dbReference type="RefSeq" id="WP_249310692.1">
    <property type="nucleotide sequence ID" value="NZ_JACRSU010000001.1"/>
</dbReference>
<feature type="binding site" evidence="8">
    <location>
        <position position="61"/>
    </location>
    <ligand>
        <name>phosphate</name>
        <dbReference type="ChEBI" id="CHEBI:43474"/>
    </ligand>
</feature>
<feature type="binding site" evidence="8">
    <location>
        <position position="235"/>
    </location>
    <ligand>
        <name>a purine D-ribonucleoside</name>
        <dbReference type="ChEBI" id="CHEBI:142355"/>
    </ligand>
</feature>
<dbReference type="GO" id="GO:0005737">
    <property type="term" value="C:cytoplasm"/>
    <property type="evidence" value="ECO:0007669"/>
    <property type="project" value="TreeGrafter"/>
</dbReference>
<reference evidence="10" key="1">
    <citation type="submission" date="2020-08" db="EMBL/GenBank/DDBJ databases">
        <title>Genome public.</title>
        <authorList>
            <person name="Liu C."/>
            <person name="Sun Q."/>
        </authorList>
    </citation>
    <scope>NUCLEOTIDE SEQUENCE</scope>
    <source>
        <strain evidence="10">H8</strain>
    </source>
</reference>
<dbReference type="PANTHER" id="PTHR11904:SF9">
    <property type="entry name" value="PURINE NUCLEOSIDE PHOSPHORYLASE-RELATED"/>
    <property type="match status" value="1"/>
</dbReference>
<feature type="domain" description="Nucleoside phosphorylase" evidence="9">
    <location>
        <begin position="25"/>
        <end position="268"/>
    </location>
</feature>
<keyword evidence="5 7" id="KW-0808">Transferase</keyword>